<organism evidence="5 6">
    <name type="scientific">Mycolicibacterium mucogenicum</name>
    <name type="common">Mycobacterium mucogenicum</name>
    <dbReference type="NCBI Taxonomy" id="56689"/>
    <lineage>
        <taxon>Bacteria</taxon>
        <taxon>Bacillati</taxon>
        <taxon>Actinomycetota</taxon>
        <taxon>Actinomycetes</taxon>
        <taxon>Mycobacteriales</taxon>
        <taxon>Mycobacteriaceae</taxon>
        <taxon>Mycolicibacterium</taxon>
    </lineage>
</organism>
<dbReference type="Gene3D" id="1.10.10.60">
    <property type="entry name" value="Homeodomain-like"/>
    <property type="match status" value="1"/>
</dbReference>
<name>A0A1A0MTR1_MYCMU</name>
<dbReference type="InterPro" id="IPR018060">
    <property type="entry name" value="HTH_AraC"/>
</dbReference>
<proteinExistence type="predicted"/>
<evidence type="ECO:0000256" key="2">
    <source>
        <dbReference type="ARBA" id="ARBA00023125"/>
    </source>
</evidence>
<dbReference type="EMBL" id="LZSF01000094">
    <property type="protein sequence ID" value="OBA88904.1"/>
    <property type="molecule type" value="Genomic_DNA"/>
</dbReference>
<keyword evidence="1" id="KW-0805">Transcription regulation</keyword>
<evidence type="ECO:0000256" key="3">
    <source>
        <dbReference type="ARBA" id="ARBA00023163"/>
    </source>
</evidence>
<dbReference type="PROSITE" id="PS01124">
    <property type="entry name" value="HTH_ARAC_FAMILY_2"/>
    <property type="match status" value="1"/>
</dbReference>
<dbReference type="AlphaFoldDB" id="A0A1A0MTR1"/>
<keyword evidence="3" id="KW-0804">Transcription</keyword>
<comment type="caution">
    <text evidence="5">The sequence shown here is derived from an EMBL/GenBank/DDBJ whole genome shotgun (WGS) entry which is preliminary data.</text>
</comment>
<dbReference type="GO" id="GO:0003700">
    <property type="term" value="F:DNA-binding transcription factor activity"/>
    <property type="evidence" value="ECO:0007669"/>
    <property type="project" value="InterPro"/>
</dbReference>
<accession>A0A1A0MTR1</accession>
<dbReference type="PANTHER" id="PTHR46796:SF15">
    <property type="entry name" value="BLL1074 PROTEIN"/>
    <property type="match status" value="1"/>
</dbReference>
<gene>
    <name evidence="5" type="ORF">A5642_15915</name>
</gene>
<reference evidence="5 6" key="1">
    <citation type="submission" date="2016-06" db="EMBL/GenBank/DDBJ databases">
        <authorList>
            <person name="Kjaerup R.B."/>
            <person name="Dalgaard T.S."/>
            <person name="Juul-Madsen H.R."/>
        </authorList>
    </citation>
    <scope>NUCLEOTIDE SEQUENCE [LARGE SCALE GENOMIC DNA]</scope>
    <source>
        <strain evidence="5 6">1199456.5</strain>
    </source>
</reference>
<dbReference type="SMART" id="SM00342">
    <property type="entry name" value="HTH_ARAC"/>
    <property type="match status" value="1"/>
</dbReference>
<dbReference type="PANTHER" id="PTHR46796">
    <property type="entry name" value="HTH-TYPE TRANSCRIPTIONAL ACTIVATOR RHAS-RELATED"/>
    <property type="match status" value="1"/>
</dbReference>
<dbReference type="InterPro" id="IPR050204">
    <property type="entry name" value="AraC_XylS_family_regulators"/>
</dbReference>
<feature type="domain" description="HTH araC/xylS-type" evidence="4">
    <location>
        <begin position="145"/>
        <end position="242"/>
    </location>
</feature>
<dbReference type="Pfam" id="PF12833">
    <property type="entry name" value="HTH_18"/>
    <property type="match status" value="1"/>
</dbReference>
<dbReference type="Proteomes" id="UP000093962">
    <property type="component" value="Unassembled WGS sequence"/>
</dbReference>
<evidence type="ECO:0000313" key="5">
    <source>
        <dbReference type="EMBL" id="OBA88904.1"/>
    </source>
</evidence>
<dbReference type="OrthoDB" id="4549023at2"/>
<dbReference type="GO" id="GO:0043565">
    <property type="term" value="F:sequence-specific DNA binding"/>
    <property type="evidence" value="ECO:0007669"/>
    <property type="project" value="InterPro"/>
</dbReference>
<evidence type="ECO:0000313" key="6">
    <source>
        <dbReference type="Proteomes" id="UP000093962"/>
    </source>
</evidence>
<protein>
    <recommendedName>
        <fullName evidence="4">HTH araC/xylS-type domain-containing protein</fullName>
    </recommendedName>
</protein>
<evidence type="ECO:0000256" key="1">
    <source>
        <dbReference type="ARBA" id="ARBA00023015"/>
    </source>
</evidence>
<evidence type="ECO:0000259" key="4">
    <source>
        <dbReference type="PROSITE" id="PS01124"/>
    </source>
</evidence>
<dbReference type="RefSeq" id="WP_064858339.1">
    <property type="nucleotide sequence ID" value="NZ_LZSF01000094.1"/>
</dbReference>
<sequence>MPVWELGPAQMMVVGTFDDLDIYHHAAVQIGVGLTGPLTVRTAGEASRSGHVVVIASGAGHAVRSAPTDLTLALYLAPHSWPGSALHALSQSESEDGIWMPEDGQVLARAVADAYDADPELAAAALVERLCGGPREQPGLHPQLRQAMDLVYSGTTESVDLASIAHEVAVSPDYLGRLCRQQTGVSFSAAARWARLLSGLKHLADGEQVTDAAHLAGFADGSHANRVCREMTGAAPSAIARALRDSTDPSKC</sequence>
<keyword evidence="2" id="KW-0238">DNA-binding</keyword>